<dbReference type="Pfam" id="PF12833">
    <property type="entry name" value="HTH_18"/>
    <property type="match status" value="1"/>
</dbReference>
<evidence type="ECO:0000259" key="3">
    <source>
        <dbReference type="PROSITE" id="PS01124"/>
    </source>
</evidence>
<dbReference type="SUPFAM" id="SSF46689">
    <property type="entry name" value="Homeodomain-like"/>
    <property type="match status" value="2"/>
</dbReference>
<dbReference type="SMART" id="SM00871">
    <property type="entry name" value="AraC_E_bind"/>
    <property type="match status" value="2"/>
</dbReference>
<dbReference type="InterPro" id="IPR050908">
    <property type="entry name" value="SmbC-like"/>
</dbReference>
<dbReference type="InterPro" id="IPR011256">
    <property type="entry name" value="Reg_factor_effector_dom_sf"/>
</dbReference>
<dbReference type="RefSeq" id="WP_224033193.1">
    <property type="nucleotide sequence ID" value="NZ_AP024849.1"/>
</dbReference>
<dbReference type="PANTHER" id="PTHR40055:SF1">
    <property type="entry name" value="TRANSCRIPTIONAL REGULATOR YGIV-RELATED"/>
    <property type="match status" value="1"/>
</dbReference>
<dbReference type="PROSITE" id="PS01124">
    <property type="entry name" value="HTH_ARAC_FAMILY_2"/>
    <property type="match status" value="1"/>
</dbReference>
<organism evidence="4 5">
    <name type="scientific">Clostridium gelidum</name>
    <dbReference type="NCBI Taxonomy" id="704125"/>
    <lineage>
        <taxon>Bacteria</taxon>
        <taxon>Bacillati</taxon>
        <taxon>Bacillota</taxon>
        <taxon>Clostridia</taxon>
        <taxon>Eubacteriales</taxon>
        <taxon>Clostridiaceae</taxon>
        <taxon>Clostridium</taxon>
    </lineage>
</organism>
<dbReference type="PANTHER" id="PTHR40055">
    <property type="entry name" value="TRANSCRIPTIONAL REGULATOR YGIV-RELATED"/>
    <property type="match status" value="1"/>
</dbReference>
<dbReference type="Gene3D" id="3.20.80.10">
    <property type="entry name" value="Regulatory factor, effector binding domain"/>
    <property type="match status" value="2"/>
</dbReference>
<sequence>MNYYERIQKSIDYIERNLENKIDLNLVAKEAYMSQSNYYRLFFAIVGHSIKEYIRLRRISFAAFDIRSSNVCIIDIAVKYDFNSGDTFSRAFKRITGFLPSDFREQNQIYSFERMNVMDKYFDVQDKKLLEKYPDIKVLKKLETMRVAYYCYYGKHSEDNAFTVMREWINKTGMNINEQKLRIWGFDNPSPSEGHDEYGYEVCITIDEDIDVNDDKIKTKFLDGGLYAVIGVKPDENGEIGYEIMKAWKRFNNWLTDSKYIYGGHQWLEEHLGFDDNFNHIGGVDLYMPIMEKNNIDMIKTFENVEPMWTATYMVTGKDAIDKGRDYFLKWAASEGLFSDNLNNRFFAYYNYERIGHDDFFFKIHTTVDKEFKTDNPNIKLEEFKGGYYAVMKSKYKYNGWALGEFMNWMSKSKEYCIGDYWFFEEYKINDPHIEMETDMILYMPIKVKV</sequence>
<evidence type="ECO:0000313" key="4">
    <source>
        <dbReference type="EMBL" id="BCZ46789.1"/>
    </source>
</evidence>
<dbReference type="InterPro" id="IPR010499">
    <property type="entry name" value="AraC_E-bd"/>
</dbReference>
<feature type="domain" description="HTH araC/xylS-type" evidence="3">
    <location>
        <begin position="8"/>
        <end position="106"/>
    </location>
</feature>
<dbReference type="SMART" id="SM00342">
    <property type="entry name" value="HTH_ARAC"/>
    <property type="match status" value="1"/>
</dbReference>
<keyword evidence="2" id="KW-0804">Transcription</keyword>
<accession>A0ABM7T4B5</accession>
<dbReference type="InterPro" id="IPR018060">
    <property type="entry name" value="HTH_AraC"/>
</dbReference>
<evidence type="ECO:0000256" key="1">
    <source>
        <dbReference type="ARBA" id="ARBA00023015"/>
    </source>
</evidence>
<dbReference type="InterPro" id="IPR009057">
    <property type="entry name" value="Homeodomain-like_sf"/>
</dbReference>
<dbReference type="SUPFAM" id="SSF55136">
    <property type="entry name" value="Probable bacterial effector-binding domain"/>
    <property type="match status" value="2"/>
</dbReference>
<proteinExistence type="predicted"/>
<dbReference type="EMBL" id="AP024849">
    <property type="protein sequence ID" value="BCZ46789.1"/>
    <property type="molecule type" value="Genomic_DNA"/>
</dbReference>
<dbReference type="Gene3D" id="1.10.10.60">
    <property type="entry name" value="Homeodomain-like"/>
    <property type="match status" value="2"/>
</dbReference>
<gene>
    <name evidence="4" type="ORF">psyc5s11_28560</name>
</gene>
<evidence type="ECO:0000313" key="5">
    <source>
        <dbReference type="Proteomes" id="UP000824633"/>
    </source>
</evidence>
<keyword evidence="1" id="KW-0805">Transcription regulation</keyword>
<reference evidence="5" key="1">
    <citation type="submission" date="2021-07" db="EMBL/GenBank/DDBJ databases">
        <title>Complete genome sequencing of a Clostridium isolate.</title>
        <authorList>
            <person name="Ueki A."/>
            <person name="Tonouchi A."/>
        </authorList>
    </citation>
    <scope>NUCLEOTIDE SEQUENCE [LARGE SCALE GENOMIC DNA]</scope>
    <source>
        <strain evidence="5">C5S11</strain>
    </source>
</reference>
<protein>
    <recommendedName>
        <fullName evidence="3">HTH araC/xylS-type domain-containing protein</fullName>
    </recommendedName>
</protein>
<keyword evidence="5" id="KW-1185">Reference proteome</keyword>
<name>A0ABM7T4B5_9CLOT</name>
<evidence type="ECO:0000256" key="2">
    <source>
        <dbReference type="ARBA" id="ARBA00023163"/>
    </source>
</evidence>
<dbReference type="Proteomes" id="UP000824633">
    <property type="component" value="Chromosome"/>
</dbReference>